<proteinExistence type="predicted"/>
<dbReference type="OMA" id="YNGPLKT"/>
<dbReference type="EMBL" id="AGNL01017656">
    <property type="protein sequence ID" value="EJK64087.1"/>
    <property type="molecule type" value="Genomic_DNA"/>
</dbReference>
<organism evidence="8 9">
    <name type="scientific">Thalassiosira oceanica</name>
    <name type="common">Marine diatom</name>
    <dbReference type="NCBI Taxonomy" id="159749"/>
    <lineage>
        <taxon>Eukaryota</taxon>
        <taxon>Sar</taxon>
        <taxon>Stramenopiles</taxon>
        <taxon>Ochrophyta</taxon>
        <taxon>Bacillariophyta</taxon>
        <taxon>Coscinodiscophyceae</taxon>
        <taxon>Thalassiosirophycidae</taxon>
        <taxon>Thalassiosirales</taxon>
        <taxon>Thalassiosiraceae</taxon>
        <taxon>Thalassiosira</taxon>
    </lineage>
</organism>
<feature type="transmembrane region" description="Helical" evidence="6">
    <location>
        <begin position="410"/>
        <end position="430"/>
    </location>
</feature>
<dbReference type="GO" id="GO:0005254">
    <property type="term" value="F:chloride channel activity"/>
    <property type="evidence" value="ECO:0007669"/>
    <property type="project" value="TreeGrafter"/>
</dbReference>
<feature type="transmembrane region" description="Helical" evidence="6">
    <location>
        <begin position="554"/>
        <end position="579"/>
    </location>
</feature>
<sequence length="749" mass="85690">MVLPPIETIPVMLLRFTPDADRETISDIIESLQQGGIIIVESEGLDENADVDKKAEIPVVLGLTTTQKLLEHEAELMRLRKPCRTNLSHVPVLPELFTRGNRADFIQHDLKHPEDYDAFGLFSSADRTLLLEAMINAIPAPIYLQKANLELCAYGNGGSLLQSLSFHDSDDVSTESAIMALKTQELIDAFCPVHIGRIKRRIAIETYKWWTPLPLDSMRDYYGEQTAYYFAWMDFMSRWFVLPGIVGLVVFLLRVLVNKQDVDTCEFTPFVGLLTFLWAVLCNKFWERRENQLAFDWGTFSFAGGPQESLLKLGRRPGFKGHMSINPVTGKKELYFSPAKRRLRYLVTFLVTLILLSFASTFMVISMNAQGYISSNDFPKDREHPLLYPFIARLAEPGGIFDAESPVKSIIPIIIRAAVVFAMNSVYSRIAERLTEFENHQTIVDHQNSLILKRILFEAFDAFIILFYLACFEKNVSLLRMELIGAFNVDTLRRVFTECALPYMMKNYSKRDKVGRKKKDDDAKNDAPSGVLSEEADLEIYQQFDDYIEMLIQFGYVTLFASAYTLAPALAAIATFIEMRSDMWKLNHLHQRPNVMKTRGLGVWSSALKLIGWLSAFSNLLIFAFTSSQMRAWFPDWYSDSGDGKSVMKDSSAADVMFTLWMIEHAFLLIGFFVRVMIPSIPRNVRIELLRHSFFLEMEASRGRFATMKRYSREIARKSTNRQNSTSSQSANKERKIRESKPPGRMYSL</sequence>
<feature type="region of interest" description="Disordered" evidence="5">
    <location>
        <begin position="716"/>
        <end position="749"/>
    </location>
</feature>
<evidence type="ECO:0000259" key="7">
    <source>
        <dbReference type="Pfam" id="PF04547"/>
    </source>
</evidence>
<dbReference type="PANTHER" id="PTHR12308:SF73">
    <property type="entry name" value="ANOCTAMIN"/>
    <property type="match status" value="1"/>
</dbReference>
<protein>
    <recommendedName>
        <fullName evidence="7">Anoctamin transmembrane domain-containing protein</fullName>
    </recommendedName>
</protein>
<evidence type="ECO:0000313" key="9">
    <source>
        <dbReference type="Proteomes" id="UP000266841"/>
    </source>
</evidence>
<feature type="transmembrane region" description="Helical" evidence="6">
    <location>
        <begin position="600"/>
        <end position="625"/>
    </location>
</feature>
<evidence type="ECO:0000256" key="6">
    <source>
        <dbReference type="SAM" id="Phobius"/>
    </source>
</evidence>
<feature type="transmembrane region" description="Helical" evidence="6">
    <location>
        <begin position="658"/>
        <end position="678"/>
    </location>
</feature>
<comment type="subcellular location">
    <subcellularLocation>
        <location evidence="1">Membrane</location>
        <topology evidence="1">Multi-pass membrane protein</topology>
    </subcellularLocation>
</comment>
<dbReference type="GO" id="GO:0016020">
    <property type="term" value="C:membrane"/>
    <property type="evidence" value="ECO:0007669"/>
    <property type="project" value="UniProtKB-SubCell"/>
</dbReference>
<feature type="transmembrane region" description="Helical" evidence="6">
    <location>
        <begin position="239"/>
        <end position="257"/>
    </location>
</feature>
<dbReference type="AlphaFoldDB" id="K0T0V0"/>
<feature type="transmembrane region" description="Helical" evidence="6">
    <location>
        <begin position="451"/>
        <end position="470"/>
    </location>
</feature>
<evidence type="ECO:0000256" key="2">
    <source>
        <dbReference type="ARBA" id="ARBA00022692"/>
    </source>
</evidence>
<dbReference type="Proteomes" id="UP000266841">
    <property type="component" value="Unassembled WGS sequence"/>
</dbReference>
<name>K0T0V0_THAOC</name>
<dbReference type="OrthoDB" id="296386at2759"/>
<feature type="transmembrane region" description="Helical" evidence="6">
    <location>
        <begin position="269"/>
        <end position="286"/>
    </location>
</feature>
<gene>
    <name evidence="8" type="ORF">THAOC_15212</name>
</gene>
<feature type="transmembrane region" description="Helical" evidence="6">
    <location>
        <begin position="345"/>
        <end position="365"/>
    </location>
</feature>
<dbReference type="eggNOG" id="KOG2513">
    <property type="taxonomic scope" value="Eukaryota"/>
</dbReference>
<keyword evidence="3 6" id="KW-1133">Transmembrane helix</keyword>
<evidence type="ECO:0000256" key="1">
    <source>
        <dbReference type="ARBA" id="ARBA00004141"/>
    </source>
</evidence>
<reference evidence="8 9" key="1">
    <citation type="journal article" date="2012" name="Genome Biol.">
        <title>Genome and low-iron response of an oceanic diatom adapted to chronic iron limitation.</title>
        <authorList>
            <person name="Lommer M."/>
            <person name="Specht M."/>
            <person name="Roy A.S."/>
            <person name="Kraemer L."/>
            <person name="Andreson R."/>
            <person name="Gutowska M.A."/>
            <person name="Wolf J."/>
            <person name="Bergner S.V."/>
            <person name="Schilhabel M.B."/>
            <person name="Klostermeier U.C."/>
            <person name="Beiko R.G."/>
            <person name="Rosenstiel P."/>
            <person name="Hippler M."/>
            <person name="Laroche J."/>
        </authorList>
    </citation>
    <scope>NUCLEOTIDE SEQUENCE [LARGE SCALE GENOMIC DNA]</scope>
    <source>
        <strain evidence="8 9">CCMP1005</strain>
    </source>
</reference>
<evidence type="ECO:0000313" key="8">
    <source>
        <dbReference type="EMBL" id="EJK64087.1"/>
    </source>
</evidence>
<feature type="compositionally biased region" description="Basic and acidic residues" evidence="5">
    <location>
        <begin position="732"/>
        <end position="742"/>
    </location>
</feature>
<evidence type="ECO:0000256" key="3">
    <source>
        <dbReference type="ARBA" id="ARBA00022989"/>
    </source>
</evidence>
<keyword evidence="4 6" id="KW-0472">Membrane</keyword>
<comment type="caution">
    <text evidence="8">The sequence shown here is derived from an EMBL/GenBank/DDBJ whole genome shotgun (WGS) entry which is preliminary data.</text>
</comment>
<dbReference type="PANTHER" id="PTHR12308">
    <property type="entry name" value="ANOCTAMIN"/>
    <property type="match status" value="1"/>
</dbReference>
<keyword evidence="9" id="KW-1185">Reference proteome</keyword>
<evidence type="ECO:0000256" key="5">
    <source>
        <dbReference type="SAM" id="MobiDB-lite"/>
    </source>
</evidence>
<keyword evidence="2 6" id="KW-0812">Transmembrane</keyword>
<dbReference type="InterPro" id="IPR007632">
    <property type="entry name" value="Anoctamin"/>
</dbReference>
<accession>K0T0V0</accession>
<feature type="domain" description="Anoctamin transmembrane" evidence="7">
    <location>
        <begin position="218"/>
        <end position="691"/>
    </location>
</feature>
<dbReference type="InterPro" id="IPR049452">
    <property type="entry name" value="Anoctamin_TM"/>
</dbReference>
<dbReference type="Pfam" id="PF04547">
    <property type="entry name" value="Anoctamin"/>
    <property type="match status" value="1"/>
</dbReference>
<evidence type="ECO:0000256" key="4">
    <source>
        <dbReference type="ARBA" id="ARBA00023136"/>
    </source>
</evidence>
<feature type="compositionally biased region" description="Low complexity" evidence="5">
    <location>
        <begin position="721"/>
        <end position="730"/>
    </location>
</feature>